<gene>
    <name evidence="2" type="ORF">WISP_33072</name>
</gene>
<name>A0ABQ9DQD2_9PASS</name>
<evidence type="ECO:0000313" key="3">
    <source>
        <dbReference type="Proteomes" id="UP001145742"/>
    </source>
</evidence>
<feature type="region of interest" description="Disordered" evidence="1">
    <location>
        <begin position="1"/>
        <end position="27"/>
    </location>
</feature>
<comment type="caution">
    <text evidence="2">The sequence shown here is derived from an EMBL/GenBank/DDBJ whole genome shotgun (WGS) entry which is preliminary data.</text>
</comment>
<dbReference type="EMBL" id="WHWB01032789">
    <property type="protein sequence ID" value="KAJ7423647.1"/>
    <property type="molecule type" value="Genomic_DNA"/>
</dbReference>
<protein>
    <submittedName>
        <fullName evidence="2">Uncharacterized protein</fullName>
    </submittedName>
</protein>
<evidence type="ECO:0000256" key="1">
    <source>
        <dbReference type="SAM" id="MobiDB-lite"/>
    </source>
</evidence>
<sequence length="85" mass="9338">MGPCLEPQSEVELEDDEEAEKGSNSKANKKNTLECNLFGMRRGPGTVFCPDLATGKFDSPVQFTVLHGKLACTGMAEREERMETV</sequence>
<proteinExistence type="predicted"/>
<keyword evidence="3" id="KW-1185">Reference proteome</keyword>
<feature type="compositionally biased region" description="Acidic residues" evidence="1">
    <location>
        <begin position="9"/>
        <end position="19"/>
    </location>
</feature>
<organism evidence="2 3">
    <name type="scientific">Willisornis vidua</name>
    <name type="common">Xingu scale-backed antbird</name>
    <dbReference type="NCBI Taxonomy" id="1566151"/>
    <lineage>
        <taxon>Eukaryota</taxon>
        <taxon>Metazoa</taxon>
        <taxon>Chordata</taxon>
        <taxon>Craniata</taxon>
        <taxon>Vertebrata</taxon>
        <taxon>Euteleostomi</taxon>
        <taxon>Archelosauria</taxon>
        <taxon>Archosauria</taxon>
        <taxon>Dinosauria</taxon>
        <taxon>Saurischia</taxon>
        <taxon>Theropoda</taxon>
        <taxon>Coelurosauria</taxon>
        <taxon>Aves</taxon>
        <taxon>Neognathae</taxon>
        <taxon>Neoaves</taxon>
        <taxon>Telluraves</taxon>
        <taxon>Australaves</taxon>
        <taxon>Passeriformes</taxon>
        <taxon>Thamnophilidae</taxon>
        <taxon>Willisornis</taxon>
    </lineage>
</organism>
<reference evidence="2" key="1">
    <citation type="submission" date="2019-10" db="EMBL/GenBank/DDBJ databases">
        <authorList>
            <person name="Soares A.E.R."/>
            <person name="Aleixo A."/>
            <person name="Schneider P."/>
            <person name="Miyaki C.Y."/>
            <person name="Schneider M.P."/>
            <person name="Mello C."/>
            <person name="Vasconcelos A.T.R."/>
        </authorList>
    </citation>
    <scope>NUCLEOTIDE SEQUENCE</scope>
    <source>
        <tissue evidence="2">Muscle</tissue>
    </source>
</reference>
<accession>A0ABQ9DQD2</accession>
<evidence type="ECO:0000313" key="2">
    <source>
        <dbReference type="EMBL" id="KAJ7423647.1"/>
    </source>
</evidence>
<dbReference type="Proteomes" id="UP001145742">
    <property type="component" value="Unassembled WGS sequence"/>
</dbReference>